<dbReference type="OrthoDB" id="2654453at2759"/>
<gene>
    <name evidence="3" type="ORF">EV702DRAFT_1049303</name>
</gene>
<reference evidence="3" key="1">
    <citation type="journal article" date="2020" name="New Phytol.">
        <title>Comparative genomics reveals dynamic genome evolution in host specialist ectomycorrhizal fungi.</title>
        <authorList>
            <person name="Lofgren L.A."/>
            <person name="Nguyen N.H."/>
            <person name="Vilgalys R."/>
            <person name="Ruytinx J."/>
            <person name="Liao H.L."/>
            <person name="Branco S."/>
            <person name="Kuo A."/>
            <person name="LaButti K."/>
            <person name="Lipzen A."/>
            <person name="Andreopoulos W."/>
            <person name="Pangilinan J."/>
            <person name="Riley R."/>
            <person name="Hundley H."/>
            <person name="Na H."/>
            <person name="Barry K."/>
            <person name="Grigoriev I.V."/>
            <person name="Stajich J.E."/>
            <person name="Kennedy P.G."/>
        </authorList>
    </citation>
    <scope>NUCLEOTIDE SEQUENCE</scope>
    <source>
        <strain evidence="3">DOB743</strain>
    </source>
</reference>
<evidence type="ECO:0000313" key="3">
    <source>
        <dbReference type="EMBL" id="KAG1770576.1"/>
    </source>
</evidence>
<dbReference type="InterPro" id="IPR015943">
    <property type="entry name" value="WD40/YVTN_repeat-like_dom_sf"/>
</dbReference>
<dbReference type="SMART" id="SM00320">
    <property type="entry name" value="WD40"/>
    <property type="match status" value="2"/>
</dbReference>
<dbReference type="PANTHER" id="PTHR44019:SF8">
    <property type="entry name" value="POC1 CENTRIOLAR PROTEIN HOMOLOG"/>
    <property type="match status" value="1"/>
</dbReference>
<evidence type="ECO:0000313" key="4">
    <source>
        <dbReference type="Proteomes" id="UP000714275"/>
    </source>
</evidence>
<name>A0A9P6ZLH1_9AGAM</name>
<keyword evidence="2" id="KW-0677">Repeat</keyword>
<dbReference type="InterPro" id="IPR036322">
    <property type="entry name" value="WD40_repeat_dom_sf"/>
</dbReference>
<accession>A0A9P6ZLH1</accession>
<dbReference type="SUPFAM" id="SSF50978">
    <property type="entry name" value="WD40 repeat-like"/>
    <property type="match status" value="1"/>
</dbReference>
<dbReference type="AlphaFoldDB" id="A0A9P6ZLH1"/>
<proteinExistence type="predicted"/>
<dbReference type="EMBL" id="JABBWD010000064">
    <property type="protein sequence ID" value="KAG1770576.1"/>
    <property type="molecule type" value="Genomic_DNA"/>
</dbReference>
<keyword evidence="1" id="KW-0853">WD repeat</keyword>
<dbReference type="Pfam" id="PF00400">
    <property type="entry name" value="WD40"/>
    <property type="match status" value="1"/>
</dbReference>
<dbReference type="InterPro" id="IPR001680">
    <property type="entry name" value="WD40_rpt"/>
</dbReference>
<evidence type="ECO:0000256" key="1">
    <source>
        <dbReference type="ARBA" id="ARBA00022574"/>
    </source>
</evidence>
<sequence length="420" mass="45935">MSVFARWIKKSTHRYQPLTRLTAPSGSVHALAISNDGQVLACGGTGGVKLWDINSRTELACSSHHHESRGTVSCAGWVSTRPTAAETLCYGTWDLTSSDVNTRIAVGMRDKIVQVLILNANSQLQSVFSVRLDNTTIETSTSLAFTTETSSNWGLKMALSRGSLVANQSFNQKRGLFIIDNATDGFTLYCLENEGGEPIQTFMTAVPSVSVPKQVAFGEEGKVVAGGSDNRSVYIFDRKTGELLYTLHQADGGLVQTIATRDTNGRCTIASASPVLGQGNAMIKLWVYDYVPQKTSKTPSSDPWSLWRVLMVLTQVAILLSMSVLLMVNYKDGFFSEAVGWSVDQVHQYTTPITRAKAADEFTQRAIDEYLNTEGRKEGHPNNDIVMLRELAGKLMELAIEADGDLDEDECQEEAVNNIV</sequence>
<dbReference type="Proteomes" id="UP000714275">
    <property type="component" value="Unassembled WGS sequence"/>
</dbReference>
<dbReference type="Gene3D" id="2.130.10.10">
    <property type="entry name" value="YVTN repeat-like/Quinoprotein amine dehydrogenase"/>
    <property type="match status" value="2"/>
</dbReference>
<dbReference type="InterPro" id="IPR050505">
    <property type="entry name" value="WDR55/POC1"/>
</dbReference>
<evidence type="ECO:0000256" key="2">
    <source>
        <dbReference type="ARBA" id="ARBA00022737"/>
    </source>
</evidence>
<dbReference type="PANTHER" id="PTHR44019">
    <property type="entry name" value="WD REPEAT-CONTAINING PROTEIN 55"/>
    <property type="match status" value="1"/>
</dbReference>
<protein>
    <submittedName>
        <fullName evidence="3">WD40-repeat-containing domain protein</fullName>
    </submittedName>
</protein>
<organism evidence="3 4">
    <name type="scientific">Suillus placidus</name>
    <dbReference type="NCBI Taxonomy" id="48579"/>
    <lineage>
        <taxon>Eukaryota</taxon>
        <taxon>Fungi</taxon>
        <taxon>Dikarya</taxon>
        <taxon>Basidiomycota</taxon>
        <taxon>Agaricomycotina</taxon>
        <taxon>Agaricomycetes</taxon>
        <taxon>Agaricomycetidae</taxon>
        <taxon>Boletales</taxon>
        <taxon>Suillineae</taxon>
        <taxon>Suillaceae</taxon>
        <taxon>Suillus</taxon>
    </lineage>
</organism>
<comment type="caution">
    <text evidence="3">The sequence shown here is derived from an EMBL/GenBank/DDBJ whole genome shotgun (WGS) entry which is preliminary data.</text>
</comment>
<keyword evidence="4" id="KW-1185">Reference proteome</keyword>